<gene>
    <name evidence="1" type="ORF">N7472_004837</name>
</gene>
<evidence type="ECO:0000313" key="1">
    <source>
        <dbReference type="EMBL" id="KAJ5199633.1"/>
    </source>
</evidence>
<dbReference type="AlphaFoldDB" id="A0A9W9JMD8"/>
<accession>A0A9W9JMD8</accession>
<dbReference type="Proteomes" id="UP001150879">
    <property type="component" value="Unassembled WGS sequence"/>
</dbReference>
<sequence length="71" mass="7781">MTSESKMIWSRIVLGEVVATGGAVGAVENASLLDETWELVTVPLSAHGAMSFQRAEYTEKERDDTRDALRP</sequence>
<name>A0A9W9JMD8_9EURO</name>
<reference evidence="1" key="1">
    <citation type="submission" date="2022-11" db="EMBL/GenBank/DDBJ databases">
        <authorList>
            <person name="Petersen C."/>
        </authorList>
    </citation>
    <scope>NUCLEOTIDE SEQUENCE</scope>
    <source>
        <strain evidence="1">IBT 16849</strain>
    </source>
</reference>
<protein>
    <submittedName>
        <fullName evidence="1">Uncharacterized protein</fullName>
    </submittedName>
</protein>
<comment type="caution">
    <text evidence="1">The sequence shown here is derived from an EMBL/GenBank/DDBJ whole genome shotgun (WGS) entry which is preliminary data.</text>
</comment>
<organism evidence="1 2">
    <name type="scientific">Penicillium cf. griseofulvum</name>
    <dbReference type="NCBI Taxonomy" id="2972120"/>
    <lineage>
        <taxon>Eukaryota</taxon>
        <taxon>Fungi</taxon>
        <taxon>Dikarya</taxon>
        <taxon>Ascomycota</taxon>
        <taxon>Pezizomycotina</taxon>
        <taxon>Eurotiomycetes</taxon>
        <taxon>Eurotiomycetidae</taxon>
        <taxon>Eurotiales</taxon>
        <taxon>Aspergillaceae</taxon>
        <taxon>Penicillium</taxon>
    </lineage>
</organism>
<proteinExistence type="predicted"/>
<dbReference type="EMBL" id="JAPQKP010000003">
    <property type="protein sequence ID" value="KAJ5199633.1"/>
    <property type="molecule type" value="Genomic_DNA"/>
</dbReference>
<keyword evidence="2" id="KW-1185">Reference proteome</keyword>
<evidence type="ECO:0000313" key="2">
    <source>
        <dbReference type="Proteomes" id="UP001150879"/>
    </source>
</evidence>
<reference evidence="1" key="2">
    <citation type="journal article" date="2023" name="IMA Fungus">
        <title>Comparative genomic study of the Penicillium genus elucidates a diverse pangenome and 15 lateral gene transfer events.</title>
        <authorList>
            <person name="Petersen C."/>
            <person name="Sorensen T."/>
            <person name="Nielsen M.R."/>
            <person name="Sondergaard T.E."/>
            <person name="Sorensen J.L."/>
            <person name="Fitzpatrick D.A."/>
            <person name="Frisvad J.C."/>
            <person name="Nielsen K.L."/>
        </authorList>
    </citation>
    <scope>NUCLEOTIDE SEQUENCE</scope>
    <source>
        <strain evidence="1">IBT 16849</strain>
    </source>
</reference>